<dbReference type="GeneID" id="22580382"/>
<protein>
    <submittedName>
        <fullName evidence="2">Uncharacterized protein</fullName>
    </submittedName>
</protein>
<evidence type="ECO:0000313" key="2">
    <source>
        <dbReference type="EMBL" id="EEH44269.2"/>
    </source>
</evidence>
<accession>C1G118</accession>
<dbReference type="VEuPathDB" id="FungiDB:PADG_00558"/>
<gene>
    <name evidence="2" type="ORF">PADG_00558</name>
</gene>
<evidence type="ECO:0000256" key="1">
    <source>
        <dbReference type="SAM" id="MobiDB-lite"/>
    </source>
</evidence>
<dbReference type="HOGENOM" id="CLU_151433_0_0_1"/>
<dbReference type="AlphaFoldDB" id="C1G118"/>
<organism evidence="2 3">
    <name type="scientific">Paracoccidioides brasiliensis (strain Pb18)</name>
    <dbReference type="NCBI Taxonomy" id="502780"/>
    <lineage>
        <taxon>Eukaryota</taxon>
        <taxon>Fungi</taxon>
        <taxon>Dikarya</taxon>
        <taxon>Ascomycota</taxon>
        <taxon>Pezizomycotina</taxon>
        <taxon>Eurotiomycetes</taxon>
        <taxon>Eurotiomycetidae</taxon>
        <taxon>Onygenales</taxon>
        <taxon>Ajellomycetaceae</taxon>
        <taxon>Paracoccidioides</taxon>
    </lineage>
</organism>
<evidence type="ECO:0000313" key="3">
    <source>
        <dbReference type="Proteomes" id="UP000001628"/>
    </source>
</evidence>
<dbReference type="Proteomes" id="UP000001628">
    <property type="component" value="Unassembled WGS sequence"/>
</dbReference>
<dbReference type="RefSeq" id="XP_010755886.1">
    <property type="nucleotide sequence ID" value="XM_010757584.1"/>
</dbReference>
<sequence length="142" mass="15522">MSCVEPAVCHSACCGNAAERADAIQKALLGQNRVKILVYEETTGEFRETTRSFSSPQKTQLAGSANIGRKREIKVNHNRGQHFPNIWIQSLGEAFLGIPRKVRRGPCAPHAASMQPVGTRSSGLPDYHQSSRDEDFASADTI</sequence>
<proteinExistence type="predicted"/>
<dbReference type="EMBL" id="KN275957">
    <property type="protein sequence ID" value="EEH44269.2"/>
    <property type="molecule type" value="Genomic_DNA"/>
</dbReference>
<dbReference type="KEGG" id="pbn:PADG_00558"/>
<feature type="region of interest" description="Disordered" evidence="1">
    <location>
        <begin position="106"/>
        <end position="142"/>
    </location>
</feature>
<reference evidence="2 3" key="1">
    <citation type="journal article" date="2011" name="PLoS Genet.">
        <title>Comparative genomic analysis of human fungal pathogens causing paracoccidioidomycosis.</title>
        <authorList>
            <person name="Desjardins C.A."/>
            <person name="Champion M.D."/>
            <person name="Holder J.W."/>
            <person name="Muszewska A."/>
            <person name="Goldberg J."/>
            <person name="Bailao A.M."/>
            <person name="Brigido M.M."/>
            <person name="Ferreira M.E."/>
            <person name="Garcia A.M."/>
            <person name="Grynberg M."/>
            <person name="Gujja S."/>
            <person name="Heiman D.I."/>
            <person name="Henn M.R."/>
            <person name="Kodira C.D."/>
            <person name="Leon-Narvaez H."/>
            <person name="Longo L.V."/>
            <person name="Ma L.J."/>
            <person name="Malavazi I."/>
            <person name="Matsuo A.L."/>
            <person name="Morais F.V."/>
            <person name="Pereira M."/>
            <person name="Rodriguez-Brito S."/>
            <person name="Sakthikumar S."/>
            <person name="Salem-Izacc S.M."/>
            <person name="Sykes S.M."/>
            <person name="Teixeira M.M."/>
            <person name="Vallejo M.C."/>
            <person name="Walter M.E."/>
            <person name="Yandava C."/>
            <person name="Young S."/>
            <person name="Zeng Q."/>
            <person name="Zucker J."/>
            <person name="Felipe M.S."/>
            <person name="Goldman G.H."/>
            <person name="Haas B.J."/>
            <person name="McEwen J.G."/>
            <person name="Nino-Vega G."/>
            <person name="Puccia R."/>
            <person name="San-Blas G."/>
            <person name="Soares C.M."/>
            <person name="Birren B.W."/>
            <person name="Cuomo C.A."/>
        </authorList>
    </citation>
    <scope>NUCLEOTIDE SEQUENCE [LARGE SCALE GENOMIC DNA]</scope>
    <source>
        <strain evidence="2 3">Pb18</strain>
    </source>
</reference>
<dbReference type="InParanoid" id="C1G118"/>
<name>C1G118_PARBD</name>
<keyword evidence="3" id="KW-1185">Reference proteome</keyword>